<name>A0ABZ1YL94_9NOCA</name>
<dbReference type="EMBL" id="CP109441">
    <property type="protein sequence ID" value="WUV42697.1"/>
    <property type="molecule type" value="Genomic_DNA"/>
</dbReference>
<sequence>MIEKDNGRDVVDDVRRAYNQILQGQWALTLSRTLGQPTALRTAVLTATVRETLRVLNKRAMEFPLGNDDELGPPRRLQLQATSNPAAVEHFAGDGGLYRFTFKVA</sequence>
<dbReference type="RefSeq" id="WP_329405308.1">
    <property type="nucleotide sequence ID" value="NZ_CP109441.1"/>
</dbReference>
<gene>
    <name evidence="1" type="ORF">OG563_25940</name>
</gene>
<evidence type="ECO:0000313" key="2">
    <source>
        <dbReference type="Proteomes" id="UP001432062"/>
    </source>
</evidence>
<reference evidence="1" key="1">
    <citation type="submission" date="2022-10" db="EMBL/GenBank/DDBJ databases">
        <title>The complete genomes of actinobacterial strains from the NBC collection.</title>
        <authorList>
            <person name="Joergensen T.S."/>
            <person name="Alvarez Arevalo M."/>
            <person name="Sterndorff E.B."/>
            <person name="Faurdal D."/>
            <person name="Vuksanovic O."/>
            <person name="Mourched A.-S."/>
            <person name="Charusanti P."/>
            <person name="Shaw S."/>
            <person name="Blin K."/>
            <person name="Weber T."/>
        </authorList>
    </citation>
    <scope>NUCLEOTIDE SEQUENCE</scope>
    <source>
        <strain evidence="1">NBC_01482</strain>
    </source>
</reference>
<accession>A0ABZ1YL94</accession>
<proteinExistence type="predicted"/>
<protein>
    <submittedName>
        <fullName evidence="1">Uncharacterized protein</fullName>
    </submittedName>
</protein>
<keyword evidence="2" id="KW-1185">Reference proteome</keyword>
<dbReference type="Proteomes" id="UP001432062">
    <property type="component" value="Chromosome"/>
</dbReference>
<organism evidence="1 2">
    <name type="scientific">Nocardia vinacea</name>
    <dbReference type="NCBI Taxonomy" id="96468"/>
    <lineage>
        <taxon>Bacteria</taxon>
        <taxon>Bacillati</taxon>
        <taxon>Actinomycetota</taxon>
        <taxon>Actinomycetes</taxon>
        <taxon>Mycobacteriales</taxon>
        <taxon>Nocardiaceae</taxon>
        <taxon>Nocardia</taxon>
    </lineage>
</organism>
<evidence type="ECO:0000313" key="1">
    <source>
        <dbReference type="EMBL" id="WUV42697.1"/>
    </source>
</evidence>